<dbReference type="InterPro" id="IPR016135">
    <property type="entry name" value="UBQ-conjugating_enzyme/RWD"/>
</dbReference>
<organism evidence="14 15">
    <name type="scientific">Gouania willdenowi</name>
    <name type="common">Blunt-snouted clingfish</name>
    <name type="synonym">Lepadogaster willdenowi</name>
    <dbReference type="NCBI Taxonomy" id="441366"/>
    <lineage>
        <taxon>Eukaryota</taxon>
        <taxon>Metazoa</taxon>
        <taxon>Chordata</taxon>
        <taxon>Craniata</taxon>
        <taxon>Vertebrata</taxon>
        <taxon>Euteleostomi</taxon>
        <taxon>Actinopterygii</taxon>
        <taxon>Neopterygii</taxon>
        <taxon>Teleostei</taxon>
        <taxon>Neoteleostei</taxon>
        <taxon>Acanthomorphata</taxon>
        <taxon>Ovalentaria</taxon>
        <taxon>Blenniimorphae</taxon>
        <taxon>Blenniiformes</taxon>
        <taxon>Gobiesocoidei</taxon>
        <taxon>Gobiesocidae</taxon>
        <taxon>Gobiesocinae</taxon>
        <taxon>Gouania</taxon>
    </lineage>
</organism>
<dbReference type="GO" id="GO:0016567">
    <property type="term" value="P:protein ubiquitination"/>
    <property type="evidence" value="ECO:0007669"/>
    <property type="project" value="InterPro"/>
</dbReference>
<evidence type="ECO:0000256" key="3">
    <source>
        <dbReference type="ARBA" id="ARBA00022679"/>
    </source>
</evidence>
<dbReference type="Gene3D" id="3.30.40.10">
    <property type="entry name" value="Zinc/RING finger domain, C3HC4 (zinc finger)"/>
    <property type="match status" value="1"/>
</dbReference>
<dbReference type="SUPFAM" id="SSF54495">
    <property type="entry name" value="UBC-like"/>
    <property type="match status" value="1"/>
</dbReference>
<keyword evidence="15" id="KW-1185">Reference proteome</keyword>
<dbReference type="InterPro" id="IPR031128">
    <property type="entry name" value="RNF14_RING-HC_Zfn"/>
</dbReference>
<dbReference type="InterPro" id="IPR002867">
    <property type="entry name" value="IBR_dom"/>
</dbReference>
<dbReference type="PANTHER" id="PTHR11685">
    <property type="entry name" value="RBR FAMILY RING FINGER AND IBR DOMAIN-CONTAINING"/>
    <property type="match status" value="1"/>
</dbReference>
<reference evidence="14" key="2">
    <citation type="submission" date="2025-08" db="UniProtKB">
        <authorList>
            <consortium name="Ensembl"/>
        </authorList>
    </citation>
    <scope>IDENTIFICATION</scope>
</reference>
<evidence type="ECO:0000256" key="8">
    <source>
        <dbReference type="ARBA" id="ARBA00022833"/>
    </source>
</evidence>
<evidence type="ECO:0000313" key="14">
    <source>
        <dbReference type="Ensembl" id="ENSGWIP00000025072.1"/>
    </source>
</evidence>
<dbReference type="CDD" id="cd16628">
    <property type="entry name" value="RING-HC_RBR_RNF14"/>
    <property type="match status" value="1"/>
</dbReference>
<dbReference type="Ensembl" id="ENSGWIT00000027415.1">
    <property type="protein sequence ID" value="ENSGWIP00000025072.1"/>
    <property type="gene ID" value="ENSGWIG00000013269.1"/>
</dbReference>
<evidence type="ECO:0000256" key="2">
    <source>
        <dbReference type="ARBA" id="ARBA00012251"/>
    </source>
</evidence>
<evidence type="ECO:0000256" key="10">
    <source>
        <dbReference type="SAM" id="MobiDB-lite"/>
    </source>
</evidence>
<dbReference type="PROSITE" id="PS51873">
    <property type="entry name" value="TRIAD"/>
    <property type="match status" value="1"/>
</dbReference>
<evidence type="ECO:0000256" key="7">
    <source>
        <dbReference type="ARBA" id="ARBA00022786"/>
    </source>
</evidence>
<keyword evidence="7" id="KW-0833">Ubl conjugation pathway</keyword>
<dbReference type="Proteomes" id="UP000694680">
    <property type="component" value="Chromosome 4"/>
</dbReference>
<dbReference type="SMART" id="SM00591">
    <property type="entry name" value="RWD"/>
    <property type="match status" value="1"/>
</dbReference>
<dbReference type="Pfam" id="PF05773">
    <property type="entry name" value="RWD"/>
    <property type="match status" value="1"/>
</dbReference>
<evidence type="ECO:0000313" key="15">
    <source>
        <dbReference type="Proteomes" id="UP000694680"/>
    </source>
</evidence>
<feature type="domain" description="RWD" evidence="12">
    <location>
        <begin position="11"/>
        <end position="132"/>
    </location>
</feature>
<dbReference type="SUPFAM" id="SSF57850">
    <property type="entry name" value="RING/U-box"/>
    <property type="match status" value="3"/>
</dbReference>
<dbReference type="InterPro" id="IPR044066">
    <property type="entry name" value="TRIAD_supradom"/>
</dbReference>
<dbReference type="Gene3D" id="3.10.110.10">
    <property type="entry name" value="Ubiquitin Conjugating Enzyme"/>
    <property type="match status" value="1"/>
</dbReference>
<dbReference type="RefSeq" id="XP_028299551.1">
    <property type="nucleotide sequence ID" value="XM_028443750.1"/>
</dbReference>
<evidence type="ECO:0000259" key="13">
    <source>
        <dbReference type="PROSITE" id="PS51873"/>
    </source>
</evidence>
<evidence type="ECO:0000259" key="12">
    <source>
        <dbReference type="PROSITE" id="PS50908"/>
    </source>
</evidence>
<keyword evidence="6 9" id="KW-0863">Zinc-finger</keyword>
<dbReference type="SMART" id="SM00647">
    <property type="entry name" value="IBR"/>
    <property type="match status" value="1"/>
</dbReference>
<dbReference type="InterPro" id="IPR006575">
    <property type="entry name" value="RWD_dom"/>
</dbReference>
<dbReference type="AlphaFoldDB" id="A0A8C5ERV6"/>
<keyword evidence="3" id="KW-0808">Transferase</keyword>
<sequence length="508" mass="56296">MNNPDPEEQEDELLALHSILNSEEFVRDESKSAGECRVSVELPAGFTVLLREEGETGRQYEISSLPPLLLTFELPKDYPSSSAPSFTLTCSWLTNSQLSALSSQLVDLYKATSGSVVLFSWLQFLREDALLFLNIHNVLELPADGDDQSSEADRKPDSLTEAAEDFPPSLNVPSDPPEPVRCSTDAEDQEGFSGEEEDVSALLLLNSSSDPSDPRTRGATSLSVHSRVSQNEDQSFCEVSVTPSQALLSQILICDATHKQKVFDSSLFDCGVCFLVLLGSECVQLSECGHVFCQACLREFCTVQITEGNVQGVTCPQADCKASPTPAQVKRLVGDELFSRYDRLLLQFSLESMSDVIYCPRMFCGSAVIMEKSGTAALCSVCGLAFCVTCRKTYHGTDDCQGQEEKKMNKLMERLDLPISEEGRNAVMDDFLKGSKKRKNLLIKRYGQNILKYVIETKSNEKWIKANSKPCPRCSRQIEKNGGCDRMTCTQCSQVFNWQFLTKIDPPD</sequence>
<dbReference type="InterPro" id="IPR001841">
    <property type="entry name" value="Znf_RING"/>
</dbReference>
<feature type="domain" description="RING-type" evidence="11">
    <location>
        <begin position="270"/>
        <end position="316"/>
    </location>
</feature>
<evidence type="ECO:0000256" key="6">
    <source>
        <dbReference type="ARBA" id="ARBA00022771"/>
    </source>
</evidence>
<dbReference type="OrthoDB" id="1431934at2759"/>
<reference evidence="14" key="1">
    <citation type="submission" date="2020-06" db="EMBL/GenBank/DDBJ databases">
        <authorList>
            <consortium name="Wellcome Sanger Institute Data Sharing"/>
        </authorList>
    </citation>
    <scope>NUCLEOTIDE SEQUENCE [LARGE SCALE GENOMIC DNA]</scope>
</reference>
<feature type="region of interest" description="Disordered" evidence="10">
    <location>
        <begin position="143"/>
        <end position="191"/>
    </location>
</feature>
<name>A0A8C5ERV6_GOUWI</name>
<gene>
    <name evidence="14" type="primary">LOC114461565</name>
</gene>
<evidence type="ECO:0000256" key="9">
    <source>
        <dbReference type="PROSITE-ProRule" id="PRU00175"/>
    </source>
</evidence>
<proteinExistence type="predicted"/>
<dbReference type="Gene3D" id="2.20.25.20">
    <property type="match status" value="1"/>
</dbReference>
<dbReference type="Gene3D" id="1.20.120.1750">
    <property type="match status" value="1"/>
</dbReference>
<protein>
    <recommendedName>
        <fullName evidence="2">RBR-type E3 ubiquitin transferase</fullName>
        <ecNumber evidence="2">2.3.2.31</ecNumber>
    </recommendedName>
</protein>
<dbReference type="GO" id="GO:0061630">
    <property type="term" value="F:ubiquitin protein ligase activity"/>
    <property type="evidence" value="ECO:0007669"/>
    <property type="project" value="UniProtKB-EC"/>
</dbReference>
<keyword evidence="5" id="KW-0677">Repeat</keyword>
<dbReference type="EC" id="2.3.2.31" evidence="2"/>
<dbReference type="Pfam" id="PF22191">
    <property type="entry name" value="IBR_1"/>
    <property type="match status" value="1"/>
</dbReference>
<comment type="catalytic activity">
    <reaction evidence="1">
        <text>[E2 ubiquitin-conjugating enzyme]-S-ubiquitinyl-L-cysteine + [acceptor protein]-L-lysine = [E2 ubiquitin-conjugating enzyme]-L-cysteine + [acceptor protein]-N(6)-ubiquitinyl-L-lysine.</text>
        <dbReference type="EC" id="2.3.2.31"/>
    </reaction>
</comment>
<evidence type="ECO:0000256" key="4">
    <source>
        <dbReference type="ARBA" id="ARBA00022723"/>
    </source>
</evidence>
<evidence type="ECO:0000256" key="5">
    <source>
        <dbReference type="ARBA" id="ARBA00022737"/>
    </source>
</evidence>
<dbReference type="InterPro" id="IPR031127">
    <property type="entry name" value="E3_UB_ligase_RBR"/>
</dbReference>
<dbReference type="FunFam" id="3.30.40.10:FF:000137">
    <property type="entry name" value="RanBP-type and C3HC4-type zinc finger-containing protein 1"/>
    <property type="match status" value="1"/>
</dbReference>
<dbReference type="PROSITE" id="PS50908">
    <property type="entry name" value="RWD"/>
    <property type="match status" value="1"/>
</dbReference>
<accession>A0A8C5ERV6</accession>
<feature type="domain" description="RING-type" evidence="13">
    <location>
        <begin position="266"/>
        <end position="508"/>
    </location>
</feature>
<reference evidence="14" key="3">
    <citation type="submission" date="2025-09" db="UniProtKB">
        <authorList>
            <consortium name="Ensembl"/>
        </authorList>
    </citation>
    <scope>IDENTIFICATION</scope>
</reference>
<dbReference type="InterPro" id="IPR013083">
    <property type="entry name" value="Znf_RING/FYVE/PHD"/>
</dbReference>
<evidence type="ECO:0000259" key="11">
    <source>
        <dbReference type="PROSITE" id="PS50089"/>
    </source>
</evidence>
<keyword evidence="8" id="KW-0862">Zinc</keyword>
<dbReference type="Pfam" id="PF01485">
    <property type="entry name" value="IBR"/>
    <property type="match status" value="1"/>
</dbReference>
<keyword evidence="4" id="KW-0479">Metal-binding</keyword>
<dbReference type="GeneID" id="114461565"/>
<dbReference type="CDD" id="cd23820">
    <property type="entry name" value="RWD_RNF14"/>
    <property type="match status" value="1"/>
</dbReference>
<dbReference type="CDD" id="cd20341">
    <property type="entry name" value="BRcat_RBR_RNF14"/>
    <property type="match status" value="1"/>
</dbReference>
<dbReference type="PROSITE" id="PS00518">
    <property type="entry name" value="ZF_RING_1"/>
    <property type="match status" value="1"/>
</dbReference>
<evidence type="ECO:0000256" key="1">
    <source>
        <dbReference type="ARBA" id="ARBA00001798"/>
    </source>
</evidence>
<dbReference type="GO" id="GO:0008270">
    <property type="term" value="F:zinc ion binding"/>
    <property type="evidence" value="ECO:0007669"/>
    <property type="project" value="UniProtKB-KW"/>
</dbReference>
<dbReference type="InterPro" id="IPR017907">
    <property type="entry name" value="Znf_RING_CS"/>
</dbReference>
<dbReference type="PROSITE" id="PS50089">
    <property type="entry name" value="ZF_RING_2"/>
    <property type="match status" value="1"/>
</dbReference>